<evidence type="ECO:0000313" key="3">
    <source>
        <dbReference type="Proteomes" id="UP000321798"/>
    </source>
</evidence>
<dbReference type="AlphaFoldDB" id="A0A512PCW7"/>
<dbReference type="Proteomes" id="UP000321798">
    <property type="component" value="Unassembled WGS sequence"/>
</dbReference>
<dbReference type="PANTHER" id="PTHR39426:SF1">
    <property type="entry name" value="HOMOLOGY TO DEATH-ON-CURING PROTEIN OF PHAGE P1"/>
    <property type="match status" value="1"/>
</dbReference>
<dbReference type="Gene3D" id="1.20.120.1870">
    <property type="entry name" value="Fic/DOC protein, Fido domain"/>
    <property type="match status" value="1"/>
</dbReference>
<dbReference type="InterPro" id="IPR003812">
    <property type="entry name" value="Fido"/>
</dbReference>
<dbReference type="EMBL" id="BKAL01000005">
    <property type="protein sequence ID" value="GEP68996.1"/>
    <property type="molecule type" value="Genomic_DNA"/>
</dbReference>
<evidence type="ECO:0000313" key="2">
    <source>
        <dbReference type="EMBL" id="GEP68996.1"/>
    </source>
</evidence>
<proteinExistence type="predicted"/>
<dbReference type="NCBIfam" id="TIGR01550">
    <property type="entry name" value="DOC_P1"/>
    <property type="match status" value="1"/>
</dbReference>
<feature type="domain" description="Fido" evidence="1">
    <location>
        <begin position="1"/>
        <end position="122"/>
    </location>
</feature>
<comment type="caution">
    <text evidence="2">The sequence shown here is derived from an EMBL/GenBank/DDBJ whole genome shotgun (WGS) entry which is preliminary data.</text>
</comment>
<reference evidence="2 3" key="1">
    <citation type="submission" date="2019-07" db="EMBL/GenBank/DDBJ databases">
        <title>Whole genome shotgun sequence of Cellulomonas soli NBRC 109434.</title>
        <authorList>
            <person name="Hosoyama A."/>
            <person name="Uohara A."/>
            <person name="Ohji S."/>
            <person name="Ichikawa N."/>
        </authorList>
    </citation>
    <scope>NUCLEOTIDE SEQUENCE [LARGE SCALE GENOMIC DNA]</scope>
    <source>
        <strain evidence="2 3">NBRC 109434</strain>
    </source>
</reference>
<keyword evidence="3" id="KW-1185">Reference proteome</keyword>
<organism evidence="2 3">
    <name type="scientific">Cellulomonas soli</name>
    <dbReference type="NCBI Taxonomy" id="931535"/>
    <lineage>
        <taxon>Bacteria</taxon>
        <taxon>Bacillati</taxon>
        <taxon>Actinomycetota</taxon>
        <taxon>Actinomycetes</taxon>
        <taxon>Micrococcales</taxon>
        <taxon>Cellulomonadaceae</taxon>
        <taxon>Cellulomonas</taxon>
    </lineage>
</organism>
<dbReference type="InterPro" id="IPR006440">
    <property type="entry name" value="Doc"/>
</dbReference>
<accession>A0A512PCW7</accession>
<sequence length="128" mass="13594">MNLTYLELHDLLLFGRAFLGHDPEVRDFGLLEAALARPRATVFGDDAYPRLEEKGAALLLSLVGNHALIDGNKRLGWVSTLVFLELNGIVVEAPPAEAVALVLAVAAGEVADVATVAALLRGWGRPLG</sequence>
<evidence type="ECO:0000259" key="1">
    <source>
        <dbReference type="PROSITE" id="PS51459"/>
    </source>
</evidence>
<dbReference type="GO" id="GO:0016301">
    <property type="term" value="F:kinase activity"/>
    <property type="evidence" value="ECO:0007669"/>
    <property type="project" value="InterPro"/>
</dbReference>
<protein>
    <recommendedName>
        <fullName evidence="1">Fido domain-containing protein</fullName>
    </recommendedName>
</protein>
<dbReference type="PROSITE" id="PS51459">
    <property type="entry name" value="FIDO"/>
    <property type="match status" value="1"/>
</dbReference>
<name>A0A512PCW7_9CELL</name>
<dbReference type="RefSeq" id="WP_307725883.1">
    <property type="nucleotide sequence ID" value="NZ_BAABBJ010000003.1"/>
</dbReference>
<dbReference type="PANTHER" id="PTHR39426">
    <property type="entry name" value="HOMOLOGY TO DEATH-ON-CURING PROTEIN OF PHAGE P1"/>
    <property type="match status" value="1"/>
</dbReference>
<dbReference type="Pfam" id="PF02661">
    <property type="entry name" value="Fic"/>
    <property type="match status" value="1"/>
</dbReference>
<gene>
    <name evidence="2" type="ORF">CSO01_17110</name>
</gene>
<dbReference type="InterPro" id="IPR053737">
    <property type="entry name" value="Type_II_TA_Toxin"/>
</dbReference>